<evidence type="ECO:0000313" key="3">
    <source>
        <dbReference type="Proteomes" id="UP000282125"/>
    </source>
</evidence>
<keyword evidence="3" id="KW-1185">Reference proteome</keyword>
<gene>
    <name evidence="2" type="ORF">EG244_05945</name>
</gene>
<proteinExistence type="predicted"/>
<dbReference type="InterPro" id="IPR036388">
    <property type="entry name" value="WH-like_DNA-bd_sf"/>
</dbReference>
<dbReference type="CDD" id="cd16278">
    <property type="entry name" value="metallo-hydrolase-like_MBL-fold"/>
    <property type="match status" value="1"/>
</dbReference>
<dbReference type="PANTHER" id="PTHR23131:SF0">
    <property type="entry name" value="ENDORIBONUCLEASE LACTB2"/>
    <property type="match status" value="1"/>
</dbReference>
<reference evidence="2 3" key="1">
    <citation type="submission" date="2018-11" db="EMBL/GenBank/DDBJ databases">
        <title>Gemmobacter sp. nov., YIM 102744-1 draft genome.</title>
        <authorList>
            <person name="Li G."/>
            <person name="Jiang Y."/>
        </authorList>
    </citation>
    <scope>NUCLEOTIDE SEQUENCE [LARGE SCALE GENOMIC DNA]</scope>
    <source>
        <strain evidence="2 3">YIM 102744-1</strain>
    </source>
</reference>
<dbReference type="GO" id="GO:0016787">
    <property type="term" value="F:hydrolase activity"/>
    <property type="evidence" value="ECO:0007669"/>
    <property type="project" value="UniProtKB-KW"/>
</dbReference>
<evidence type="ECO:0000259" key="1">
    <source>
        <dbReference type="SMART" id="SM00849"/>
    </source>
</evidence>
<dbReference type="PANTHER" id="PTHR23131">
    <property type="entry name" value="ENDORIBONUCLEASE LACTB2"/>
    <property type="match status" value="1"/>
</dbReference>
<dbReference type="Pfam" id="PF00753">
    <property type="entry name" value="Lactamase_B"/>
    <property type="match status" value="1"/>
</dbReference>
<name>A0A3P3DPW9_9RHOB</name>
<dbReference type="AlphaFoldDB" id="A0A3P3DPW9"/>
<dbReference type="SUPFAM" id="SSF56281">
    <property type="entry name" value="Metallo-hydrolase/oxidoreductase"/>
    <property type="match status" value="1"/>
</dbReference>
<dbReference type="Pfam" id="PF17778">
    <property type="entry name" value="WHD_BLACT"/>
    <property type="match status" value="1"/>
</dbReference>
<dbReference type="Gene3D" id="3.60.15.10">
    <property type="entry name" value="Ribonuclease Z/Hydroxyacylglutathione hydrolase-like"/>
    <property type="match status" value="1"/>
</dbReference>
<dbReference type="InterPro" id="IPR041516">
    <property type="entry name" value="LACTB2_WH"/>
</dbReference>
<dbReference type="InterPro" id="IPR050662">
    <property type="entry name" value="Sec-metab_biosynth-thioest"/>
</dbReference>
<comment type="caution">
    <text evidence="2">The sequence shown here is derived from an EMBL/GenBank/DDBJ whole genome shotgun (WGS) entry which is preliminary data.</text>
</comment>
<dbReference type="InterPro" id="IPR036866">
    <property type="entry name" value="RibonucZ/Hydroxyglut_hydro"/>
</dbReference>
<dbReference type="Proteomes" id="UP000282125">
    <property type="component" value="Unassembled WGS sequence"/>
</dbReference>
<accession>A0A3P3DPW9</accession>
<dbReference type="InterPro" id="IPR001279">
    <property type="entry name" value="Metallo-B-lactamas"/>
</dbReference>
<evidence type="ECO:0000313" key="2">
    <source>
        <dbReference type="EMBL" id="RRH76299.1"/>
    </source>
</evidence>
<dbReference type="Gene3D" id="1.10.10.10">
    <property type="entry name" value="Winged helix-like DNA-binding domain superfamily/Winged helix DNA-binding domain"/>
    <property type="match status" value="1"/>
</dbReference>
<dbReference type="EMBL" id="RRAZ01000007">
    <property type="protein sequence ID" value="RRH76299.1"/>
    <property type="molecule type" value="Genomic_DNA"/>
</dbReference>
<keyword evidence="2" id="KW-0378">Hydrolase</keyword>
<dbReference type="OrthoDB" id="9788263at2"/>
<sequence length="302" mass="31652">MPSDPIDAAVPGQPVSLTQNLRVLRAANPSPLTGSGTNSYLIGRGEVTVLDPGPADPAHLQALLAALRPGERITRILISHAHLDHSALAPALKAATHAPVLAFGTARDGLNPAWQGLSGLGGGEGCDHSFTPDIRLADGQILTGDDWQLEALHTPGHLGNHLCFVMGEGIFSADLAMGWATSIVSPPDGDMSDYMASLDRLIARAPKVLWPGHGAPVDPALPRLEALRAHRLSREAQILTALHDGPGTAAELAARIYTEVDPSLLPAASRNVLAHLLDLSQRRLAAAHPAATRDALWSLPEA</sequence>
<protein>
    <submittedName>
        <fullName evidence="2">MBL fold metallo-hydrolase</fullName>
    </submittedName>
</protein>
<dbReference type="SMART" id="SM00849">
    <property type="entry name" value="Lactamase_B"/>
    <property type="match status" value="1"/>
</dbReference>
<organism evidence="2 3">
    <name type="scientific">Falsigemmobacter faecalis</name>
    <dbReference type="NCBI Taxonomy" id="2488730"/>
    <lineage>
        <taxon>Bacteria</taxon>
        <taxon>Pseudomonadati</taxon>
        <taxon>Pseudomonadota</taxon>
        <taxon>Alphaproteobacteria</taxon>
        <taxon>Rhodobacterales</taxon>
        <taxon>Paracoccaceae</taxon>
        <taxon>Falsigemmobacter</taxon>
    </lineage>
</organism>
<feature type="domain" description="Metallo-beta-lactamase" evidence="1">
    <location>
        <begin position="36"/>
        <end position="213"/>
    </location>
</feature>
<dbReference type="RefSeq" id="WP_124964102.1">
    <property type="nucleotide sequence ID" value="NZ_RRAZ01000007.1"/>
</dbReference>